<organism evidence="2 3">
    <name type="scientific">Hemibagrus guttatus</name>
    <dbReference type="NCBI Taxonomy" id="175788"/>
    <lineage>
        <taxon>Eukaryota</taxon>
        <taxon>Metazoa</taxon>
        <taxon>Chordata</taxon>
        <taxon>Craniata</taxon>
        <taxon>Vertebrata</taxon>
        <taxon>Euteleostomi</taxon>
        <taxon>Actinopterygii</taxon>
        <taxon>Neopterygii</taxon>
        <taxon>Teleostei</taxon>
        <taxon>Ostariophysi</taxon>
        <taxon>Siluriformes</taxon>
        <taxon>Bagridae</taxon>
        <taxon>Hemibagrus</taxon>
    </lineage>
</organism>
<dbReference type="EMBL" id="JAUCMX010000007">
    <property type="protein sequence ID" value="KAK3539680.1"/>
    <property type="molecule type" value="Genomic_DNA"/>
</dbReference>
<reference evidence="2" key="1">
    <citation type="submission" date="2023-06" db="EMBL/GenBank/DDBJ databases">
        <title>Male Hemibagrus guttatus genome.</title>
        <authorList>
            <person name="Bian C."/>
        </authorList>
    </citation>
    <scope>NUCLEOTIDE SEQUENCE</scope>
    <source>
        <strain evidence="2">Male_cb2023</strain>
        <tissue evidence="2">Muscle</tissue>
    </source>
</reference>
<comment type="caution">
    <text evidence="2">The sequence shown here is derived from an EMBL/GenBank/DDBJ whole genome shotgun (WGS) entry which is preliminary data.</text>
</comment>
<evidence type="ECO:0008006" key="4">
    <source>
        <dbReference type="Google" id="ProtNLM"/>
    </source>
</evidence>
<dbReference type="AlphaFoldDB" id="A0AAE0R126"/>
<evidence type="ECO:0000313" key="3">
    <source>
        <dbReference type="Proteomes" id="UP001274896"/>
    </source>
</evidence>
<gene>
    <name evidence="2" type="ORF">QTP70_011539</name>
</gene>
<feature type="compositionally biased region" description="Basic and acidic residues" evidence="1">
    <location>
        <begin position="11"/>
        <end position="100"/>
    </location>
</feature>
<accession>A0AAE0R126</accession>
<feature type="compositionally biased region" description="Polar residues" evidence="1">
    <location>
        <begin position="1"/>
        <end position="10"/>
    </location>
</feature>
<keyword evidence="3" id="KW-1185">Reference proteome</keyword>
<evidence type="ECO:0000256" key="1">
    <source>
        <dbReference type="SAM" id="MobiDB-lite"/>
    </source>
</evidence>
<evidence type="ECO:0000313" key="2">
    <source>
        <dbReference type="EMBL" id="KAK3539680.1"/>
    </source>
</evidence>
<dbReference type="Proteomes" id="UP001274896">
    <property type="component" value="Unassembled WGS sequence"/>
</dbReference>
<name>A0AAE0R126_9TELE</name>
<protein>
    <recommendedName>
        <fullName evidence="4">Reverse transcriptase domain-containing protein</fullName>
    </recommendedName>
</protein>
<sequence>MSRKSNTCSGDQERSGEIRREQERSGEIRRNQERTGEIRRDQEKSGENRRDQERSGENRREQERSGEIRREQERSGENRRDQERTGEIRREQERSGEIMRDKETMVACNTGAPQGTVLSLLLFTLYTSDFSYNTNTCHLQKFSDDSAVVGCVSDGNEQEYKDVIKDFVDWFCWVGGSTERDRKRLNKLVRRASSVLGCPLDLVEEVGSWQHCFVCVGVFEDSRDPNEECITVIKPGGDKGVDQPFSFTEGMGGAEFGYVTEN</sequence>
<feature type="region of interest" description="Disordered" evidence="1">
    <location>
        <begin position="1"/>
        <end position="100"/>
    </location>
</feature>
<proteinExistence type="predicted"/>